<gene>
    <name evidence="3" type="ORF">DB31_7775</name>
</gene>
<feature type="chain" id="PRO_5001800010" description="Lipoprotein" evidence="2">
    <location>
        <begin position="21"/>
        <end position="195"/>
    </location>
</feature>
<accession>A0A085WLH5</accession>
<evidence type="ECO:0000256" key="1">
    <source>
        <dbReference type="SAM" id="MobiDB-lite"/>
    </source>
</evidence>
<evidence type="ECO:0000313" key="4">
    <source>
        <dbReference type="Proteomes" id="UP000028725"/>
    </source>
</evidence>
<organism evidence="3 4">
    <name type="scientific">Hyalangium minutum</name>
    <dbReference type="NCBI Taxonomy" id="394096"/>
    <lineage>
        <taxon>Bacteria</taxon>
        <taxon>Pseudomonadati</taxon>
        <taxon>Myxococcota</taxon>
        <taxon>Myxococcia</taxon>
        <taxon>Myxococcales</taxon>
        <taxon>Cystobacterineae</taxon>
        <taxon>Archangiaceae</taxon>
        <taxon>Hyalangium</taxon>
    </lineage>
</organism>
<name>A0A085WLH5_9BACT</name>
<evidence type="ECO:0008006" key="5">
    <source>
        <dbReference type="Google" id="ProtNLM"/>
    </source>
</evidence>
<feature type="signal peptide" evidence="2">
    <location>
        <begin position="1"/>
        <end position="20"/>
    </location>
</feature>
<protein>
    <recommendedName>
        <fullName evidence="5">Lipoprotein</fullName>
    </recommendedName>
</protein>
<keyword evidence="2" id="KW-0732">Signal</keyword>
<dbReference type="Proteomes" id="UP000028725">
    <property type="component" value="Unassembled WGS sequence"/>
</dbReference>
<dbReference type="EMBL" id="JMCB01000006">
    <property type="protein sequence ID" value="KFE68538.1"/>
    <property type="molecule type" value="Genomic_DNA"/>
</dbReference>
<proteinExistence type="predicted"/>
<reference evidence="3 4" key="1">
    <citation type="submission" date="2014-04" db="EMBL/GenBank/DDBJ databases">
        <title>Genome assembly of Hyalangium minutum DSM 14724.</title>
        <authorList>
            <person name="Sharma G."/>
            <person name="Subramanian S."/>
        </authorList>
    </citation>
    <scope>NUCLEOTIDE SEQUENCE [LARGE SCALE GENOMIC DNA]</scope>
    <source>
        <strain evidence="3 4">DSM 14724</strain>
    </source>
</reference>
<comment type="caution">
    <text evidence="3">The sequence shown here is derived from an EMBL/GenBank/DDBJ whole genome shotgun (WGS) entry which is preliminary data.</text>
</comment>
<feature type="region of interest" description="Disordered" evidence="1">
    <location>
        <begin position="74"/>
        <end position="117"/>
    </location>
</feature>
<keyword evidence="4" id="KW-1185">Reference proteome</keyword>
<dbReference type="AlphaFoldDB" id="A0A085WLH5"/>
<dbReference type="RefSeq" id="WP_157232048.1">
    <property type="nucleotide sequence ID" value="NZ_JMCB01000006.1"/>
</dbReference>
<evidence type="ECO:0000313" key="3">
    <source>
        <dbReference type="EMBL" id="KFE68538.1"/>
    </source>
</evidence>
<evidence type="ECO:0000256" key="2">
    <source>
        <dbReference type="SAM" id="SignalP"/>
    </source>
</evidence>
<sequence length="195" mass="21445">MCVWRFFLCCGVMLIPAGCAHTPAEPTVRTKGGDSATTRISTLIAQGQLTEAEELLLHAIAAGLISHEAAQRLQKTIRERQQQPSQQPGPNRFPPVDPWVDVDPVEDPSGQRRNCGEKLPDYPVCQDLPAGYAFHSAQQALNAMKLRLDSKNLLLHHPEETRAGPCPLLGRHYNMDQVPHCLVGLPIGHERASIP</sequence>